<comment type="caution">
    <text evidence="1">The sequence shown here is derived from an EMBL/GenBank/DDBJ whole genome shotgun (WGS) entry which is preliminary data.</text>
</comment>
<dbReference type="GO" id="GO:0016301">
    <property type="term" value="F:kinase activity"/>
    <property type="evidence" value="ECO:0007669"/>
    <property type="project" value="UniProtKB-KW"/>
</dbReference>
<keyword evidence="1" id="KW-0808">Transferase</keyword>
<organism evidence="1 2">
    <name type="scientific">Gossypium australe</name>
    <dbReference type="NCBI Taxonomy" id="47621"/>
    <lineage>
        <taxon>Eukaryota</taxon>
        <taxon>Viridiplantae</taxon>
        <taxon>Streptophyta</taxon>
        <taxon>Embryophyta</taxon>
        <taxon>Tracheophyta</taxon>
        <taxon>Spermatophyta</taxon>
        <taxon>Magnoliopsida</taxon>
        <taxon>eudicotyledons</taxon>
        <taxon>Gunneridae</taxon>
        <taxon>Pentapetalae</taxon>
        <taxon>rosids</taxon>
        <taxon>malvids</taxon>
        <taxon>Malvales</taxon>
        <taxon>Malvaceae</taxon>
        <taxon>Malvoideae</taxon>
        <taxon>Gossypium</taxon>
    </lineage>
</organism>
<accession>A0A5B6WVD1</accession>
<keyword evidence="2" id="KW-1185">Reference proteome</keyword>
<dbReference type="AlphaFoldDB" id="A0A5B6WVD1"/>
<evidence type="ECO:0000313" key="2">
    <source>
        <dbReference type="Proteomes" id="UP000325315"/>
    </source>
</evidence>
<dbReference type="Proteomes" id="UP000325315">
    <property type="component" value="Unassembled WGS sequence"/>
</dbReference>
<evidence type="ECO:0000313" key="1">
    <source>
        <dbReference type="EMBL" id="KAA3485393.1"/>
    </source>
</evidence>
<protein>
    <submittedName>
        <fullName evidence="1">Serine/threonine-protein kinase tricorner-like</fullName>
    </submittedName>
</protein>
<name>A0A5B6WVD1_9ROSI</name>
<gene>
    <name evidence="1" type="ORF">EPI10_007379</name>
</gene>
<reference evidence="2" key="1">
    <citation type="journal article" date="2019" name="Plant Biotechnol. J.">
        <title>Genome sequencing of the Australian wild diploid species Gossypium australe highlights disease resistance and delayed gland morphogenesis.</title>
        <authorList>
            <person name="Cai Y."/>
            <person name="Cai X."/>
            <person name="Wang Q."/>
            <person name="Wang P."/>
            <person name="Zhang Y."/>
            <person name="Cai C."/>
            <person name="Xu Y."/>
            <person name="Wang K."/>
            <person name="Zhou Z."/>
            <person name="Wang C."/>
            <person name="Geng S."/>
            <person name="Li B."/>
            <person name="Dong Q."/>
            <person name="Hou Y."/>
            <person name="Wang H."/>
            <person name="Ai P."/>
            <person name="Liu Z."/>
            <person name="Yi F."/>
            <person name="Sun M."/>
            <person name="An G."/>
            <person name="Cheng J."/>
            <person name="Zhang Y."/>
            <person name="Shi Q."/>
            <person name="Xie Y."/>
            <person name="Shi X."/>
            <person name="Chang Y."/>
            <person name="Huang F."/>
            <person name="Chen Y."/>
            <person name="Hong S."/>
            <person name="Mi L."/>
            <person name="Sun Q."/>
            <person name="Zhang L."/>
            <person name="Zhou B."/>
            <person name="Peng R."/>
            <person name="Zhang X."/>
            <person name="Liu F."/>
        </authorList>
    </citation>
    <scope>NUCLEOTIDE SEQUENCE [LARGE SCALE GENOMIC DNA]</scope>
    <source>
        <strain evidence="2">cv. PA1801</strain>
    </source>
</reference>
<dbReference type="EMBL" id="SMMG02000002">
    <property type="protein sequence ID" value="KAA3485393.1"/>
    <property type="molecule type" value="Genomic_DNA"/>
</dbReference>
<proteinExistence type="predicted"/>
<dbReference type="OrthoDB" id="3638488at2759"/>
<sequence length="72" mass="8315">MLPYPRDNRVFPGAKAPKTKWFEIWDLALPEPVRRLYTSTVTVCISIALFKGNNGVEFLAFNPDFSFDFMKV</sequence>
<keyword evidence="1" id="KW-0418">Kinase</keyword>